<gene>
    <name evidence="10" type="ORF">ATEG_09338</name>
</gene>
<dbReference type="PANTHER" id="PTHR10540:SF8">
    <property type="entry name" value="COP9 SIGNALOSOME COMPLEX SUBUNIT 6"/>
    <property type="match status" value="1"/>
</dbReference>
<keyword evidence="4 7" id="KW-0963">Cytoplasm</keyword>
<dbReference type="OrthoDB" id="1378at2759"/>
<dbReference type="InterPro" id="IPR000555">
    <property type="entry name" value="JAMM/MPN+_dom"/>
</dbReference>
<evidence type="ECO:0000313" key="11">
    <source>
        <dbReference type="Proteomes" id="UP000007963"/>
    </source>
</evidence>
<feature type="region of interest" description="Disordered" evidence="8">
    <location>
        <begin position="300"/>
        <end position="328"/>
    </location>
</feature>
<dbReference type="AlphaFoldDB" id="Q0CAE6"/>
<evidence type="ECO:0000256" key="3">
    <source>
        <dbReference type="ARBA" id="ARBA00014871"/>
    </source>
</evidence>
<dbReference type="Pfam" id="PF01398">
    <property type="entry name" value="JAB"/>
    <property type="match status" value="1"/>
</dbReference>
<dbReference type="GO" id="GO:0000338">
    <property type="term" value="P:protein deneddylation"/>
    <property type="evidence" value="ECO:0007669"/>
    <property type="project" value="InterPro"/>
</dbReference>
<evidence type="ECO:0000256" key="1">
    <source>
        <dbReference type="ARBA" id="ARBA00010893"/>
    </source>
</evidence>
<evidence type="ECO:0000256" key="4">
    <source>
        <dbReference type="ARBA" id="ARBA00022490"/>
    </source>
</evidence>
<comment type="function">
    <text evidence="7">Component of the COP9 signalosome complex (CSN), a complex involved in various cellular and developmental processes.</text>
</comment>
<evidence type="ECO:0000256" key="7">
    <source>
        <dbReference type="RuleBase" id="RU367006"/>
    </source>
</evidence>
<dbReference type="GO" id="GO:0005737">
    <property type="term" value="C:cytoplasm"/>
    <property type="evidence" value="ECO:0007669"/>
    <property type="project" value="UniProtKB-SubCell"/>
</dbReference>
<evidence type="ECO:0000313" key="10">
    <source>
        <dbReference type="EMBL" id="EAU30475.1"/>
    </source>
</evidence>
<comment type="subcellular location">
    <subcellularLocation>
        <location evidence="7">Cytoplasm</location>
    </subcellularLocation>
    <subcellularLocation>
        <location evidence="7">Nucleus</location>
    </subcellularLocation>
</comment>
<comment type="subunit">
    <text evidence="2">Component of the COP9 signalosome (CSN) complex.</text>
</comment>
<dbReference type="VEuPathDB" id="FungiDB:ATEG_09338"/>
<dbReference type="Proteomes" id="UP000007963">
    <property type="component" value="Unassembled WGS sequence"/>
</dbReference>
<dbReference type="EMBL" id="CH476607">
    <property type="protein sequence ID" value="EAU30475.1"/>
    <property type="molecule type" value="Genomic_DNA"/>
</dbReference>
<reference evidence="11" key="1">
    <citation type="submission" date="2005-09" db="EMBL/GenBank/DDBJ databases">
        <title>Annotation of the Aspergillus terreus NIH2624 genome.</title>
        <authorList>
            <person name="Birren B.W."/>
            <person name="Lander E.S."/>
            <person name="Galagan J.E."/>
            <person name="Nusbaum C."/>
            <person name="Devon K."/>
            <person name="Henn M."/>
            <person name="Ma L.-J."/>
            <person name="Jaffe D.B."/>
            <person name="Butler J."/>
            <person name="Alvarez P."/>
            <person name="Gnerre S."/>
            <person name="Grabherr M."/>
            <person name="Kleber M."/>
            <person name="Mauceli E.W."/>
            <person name="Brockman W."/>
            <person name="Rounsley S."/>
            <person name="Young S.K."/>
            <person name="LaButti K."/>
            <person name="Pushparaj V."/>
            <person name="DeCaprio D."/>
            <person name="Crawford M."/>
            <person name="Koehrsen M."/>
            <person name="Engels R."/>
            <person name="Montgomery P."/>
            <person name="Pearson M."/>
            <person name="Howarth C."/>
            <person name="Larson L."/>
            <person name="Luoma S."/>
            <person name="White J."/>
            <person name="Alvarado L."/>
            <person name="Kodira C.D."/>
            <person name="Zeng Q."/>
            <person name="Oleary S."/>
            <person name="Yandava C."/>
            <person name="Denning D.W."/>
            <person name="Nierman W.C."/>
            <person name="Milne T."/>
            <person name="Madden K."/>
        </authorList>
    </citation>
    <scope>NUCLEOTIDE SEQUENCE [LARGE SCALE GENOMIC DNA]</scope>
    <source>
        <strain evidence="11">NIH 2624 / FGSC A1156</strain>
    </source>
</reference>
<dbReference type="GO" id="GO:0008237">
    <property type="term" value="F:metallopeptidase activity"/>
    <property type="evidence" value="ECO:0007669"/>
    <property type="project" value="InterPro"/>
</dbReference>
<dbReference type="InterPro" id="IPR037518">
    <property type="entry name" value="MPN"/>
</dbReference>
<name>Q0CAE6_ASPTN</name>
<protein>
    <recommendedName>
        <fullName evidence="3 7">COP9 signalosome complex subunit 6</fullName>
    </recommendedName>
</protein>
<dbReference type="FunFam" id="3.40.140.10:FF:000055">
    <property type="entry name" value="COP9 signalosome complex subunit 6"/>
    <property type="match status" value="1"/>
</dbReference>
<dbReference type="CDD" id="cd08063">
    <property type="entry name" value="MPN_CSN6"/>
    <property type="match status" value="1"/>
</dbReference>
<evidence type="ECO:0000256" key="6">
    <source>
        <dbReference type="ARBA" id="ARBA00023242"/>
    </source>
</evidence>
<feature type="compositionally biased region" description="Basic and acidic residues" evidence="8">
    <location>
        <begin position="302"/>
        <end position="311"/>
    </location>
</feature>
<evidence type="ECO:0000256" key="8">
    <source>
        <dbReference type="SAM" id="MobiDB-lite"/>
    </source>
</evidence>
<feature type="region of interest" description="Disordered" evidence="8">
    <location>
        <begin position="376"/>
        <end position="403"/>
    </location>
</feature>
<dbReference type="Gene3D" id="3.40.140.10">
    <property type="entry name" value="Cytidine Deaminase, domain 2"/>
    <property type="match status" value="1"/>
</dbReference>
<keyword evidence="5 7" id="KW-0736">Signalosome</keyword>
<dbReference type="GO" id="GO:0008180">
    <property type="term" value="C:COP9 signalosome"/>
    <property type="evidence" value="ECO:0007669"/>
    <property type="project" value="UniProtKB-UniRule"/>
</dbReference>
<evidence type="ECO:0000259" key="9">
    <source>
        <dbReference type="PROSITE" id="PS50249"/>
    </source>
</evidence>
<dbReference type="GeneID" id="4353711"/>
<evidence type="ECO:0000256" key="5">
    <source>
        <dbReference type="ARBA" id="ARBA00022790"/>
    </source>
</evidence>
<dbReference type="RefSeq" id="XP_001217960.1">
    <property type="nucleotide sequence ID" value="XM_001217959.1"/>
</dbReference>
<dbReference type="InterPro" id="IPR033859">
    <property type="entry name" value="MPN_CSN6"/>
</dbReference>
<dbReference type="eggNOG" id="KOG3050">
    <property type="taxonomic scope" value="Eukaryota"/>
</dbReference>
<dbReference type="PANTHER" id="PTHR10540">
    <property type="entry name" value="EUKARYOTIC TRANSLATION INITIATION FACTOR 3 SUBUNIT F-RELATED"/>
    <property type="match status" value="1"/>
</dbReference>
<dbReference type="HOGENOM" id="CLU_683299_0_0_1"/>
<comment type="similarity">
    <text evidence="1 7">Belongs to the peptidase M67A family. CSN6 subfamily.</text>
</comment>
<keyword evidence="6 7" id="KW-0539">Nucleus</keyword>
<feature type="domain" description="MPN" evidence="9">
    <location>
        <begin position="102"/>
        <end position="246"/>
    </location>
</feature>
<dbReference type="STRING" id="341663.Q0CAE6"/>
<evidence type="ECO:0000256" key="2">
    <source>
        <dbReference type="ARBA" id="ARBA00011098"/>
    </source>
</evidence>
<organism evidence="10 11">
    <name type="scientific">Aspergillus terreus (strain NIH 2624 / FGSC A1156)</name>
    <dbReference type="NCBI Taxonomy" id="341663"/>
    <lineage>
        <taxon>Eukaryota</taxon>
        <taxon>Fungi</taxon>
        <taxon>Dikarya</taxon>
        <taxon>Ascomycota</taxon>
        <taxon>Pezizomycotina</taxon>
        <taxon>Eurotiomycetes</taxon>
        <taxon>Eurotiomycetidae</taxon>
        <taxon>Eurotiales</taxon>
        <taxon>Aspergillaceae</taxon>
        <taxon>Aspergillus</taxon>
        <taxon>Aspergillus subgen. Circumdati</taxon>
    </lineage>
</organism>
<sequence>MTSDLVVRGWNRHVGVHSDLTGVKLRDWGDRDVVLEGRGESLPLGNANPTNTPSSFDTIITSKKPSILYPFPISLDTYNIPPKMAEPRSLLSQKTSDSGLHIQLHPLVLLTISDHITRHAARSQRGPIAGALLGQQDGRTITLEHAFECVLTEGPNGEVQILHEWFTERVKQLKDVHKAPALDLVGWWTTAPPSGPNTDHLPIHRQILQDYNESAVFLAFHPSQVHGASTNGAKLPLTVYESVYEGEHASENGKAMQVDGEEQSLNIRFREIPYFVETGEAEMIGMDTVARTARTGGALSQVEKKDAKEPSAETVVYSPEEEERTLPSPSPRRIIVNMCCSDGQPQHPLKRYSHAGVPHLIDQIVSVEYSFRGKQRSRKGDALAPYPAEHQRAAVSSVPAHAA</sequence>
<accession>Q0CAE6</accession>
<proteinExistence type="inferred from homology"/>
<dbReference type="PROSITE" id="PS50249">
    <property type="entry name" value="MPN"/>
    <property type="match status" value="1"/>
</dbReference>